<keyword evidence="7" id="KW-1185">Reference proteome</keyword>
<dbReference type="PANTHER" id="PTHR30055:SF238">
    <property type="entry name" value="MYCOFACTOCIN BIOSYNTHESIS TRANSCRIPTIONAL REGULATOR MFTR-RELATED"/>
    <property type="match status" value="1"/>
</dbReference>
<dbReference type="EMBL" id="LXWF01000040">
    <property type="protein sequence ID" value="ORC16544.1"/>
    <property type="molecule type" value="Genomic_DNA"/>
</dbReference>
<protein>
    <recommendedName>
        <fullName evidence="5">HTH tetR-type domain-containing protein</fullName>
    </recommendedName>
</protein>
<dbReference type="Gene3D" id="1.10.357.10">
    <property type="entry name" value="Tetracycline Repressor, domain 2"/>
    <property type="match status" value="1"/>
</dbReference>
<dbReference type="RefSeq" id="WP_237233140.1">
    <property type="nucleotide sequence ID" value="NZ_LXWF01000040.1"/>
</dbReference>
<evidence type="ECO:0000259" key="5">
    <source>
        <dbReference type="PROSITE" id="PS50977"/>
    </source>
</evidence>
<evidence type="ECO:0000256" key="2">
    <source>
        <dbReference type="ARBA" id="ARBA00023125"/>
    </source>
</evidence>
<dbReference type="PROSITE" id="PS50977">
    <property type="entry name" value="HTH_TETR_2"/>
    <property type="match status" value="1"/>
</dbReference>
<evidence type="ECO:0000256" key="3">
    <source>
        <dbReference type="ARBA" id="ARBA00023163"/>
    </source>
</evidence>
<keyword evidence="2 4" id="KW-0238">DNA-binding</keyword>
<sequence length="218" mass="24102">MVDRQADAVVYAHQTPVVGASTRRPGRTNKTQLKLFEAAMEIMSEGGPTATTVEDIAERAGVSKGTVYYNFGSKRTMIDQLLQYGAKLLLAEMTLASIKDDPREALRAALLAAVVYLSAHPGFARLWVSELWRAEAEWSPTTDMIRADIMRFLRDLIDGLSRRYEVHPDRSAEGVALMIFGAVFMLSMDETRHGAERTPDEAAELVMLTIDGYIVGSC</sequence>
<feature type="domain" description="HTH tetR-type" evidence="5">
    <location>
        <begin position="29"/>
        <end position="89"/>
    </location>
</feature>
<dbReference type="GO" id="GO:0003700">
    <property type="term" value="F:DNA-binding transcription factor activity"/>
    <property type="evidence" value="ECO:0007669"/>
    <property type="project" value="TreeGrafter"/>
</dbReference>
<keyword evidence="1" id="KW-0805">Transcription regulation</keyword>
<name>A0A1Y1RNX3_9MICC</name>
<gene>
    <name evidence="6" type="ORF">A7979_04340</name>
</gene>
<dbReference type="InterPro" id="IPR050109">
    <property type="entry name" value="HTH-type_TetR-like_transc_reg"/>
</dbReference>
<dbReference type="InterPro" id="IPR036271">
    <property type="entry name" value="Tet_transcr_reg_TetR-rel_C_sf"/>
</dbReference>
<proteinExistence type="predicted"/>
<dbReference type="SUPFAM" id="SSF48498">
    <property type="entry name" value="Tetracyclin repressor-like, C-terminal domain"/>
    <property type="match status" value="1"/>
</dbReference>
<dbReference type="PRINTS" id="PR00455">
    <property type="entry name" value="HTHTETR"/>
</dbReference>
<dbReference type="Pfam" id="PF00440">
    <property type="entry name" value="TetR_N"/>
    <property type="match status" value="1"/>
</dbReference>
<evidence type="ECO:0000313" key="7">
    <source>
        <dbReference type="Proteomes" id="UP000192359"/>
    </source>
</evidence>
<evidence type="ECO:0000256" key="1">
    <source>
        <dbReference type="ARBA" id="ARBA00023015"/>
    </source>
</evidence>
<reference evidence="6 7" key="1">
    <citation type="submission" date="2016-05" db="EMBL/GenBank/DDBJ databases">
        <title>Draft genome sequence of a porcine commensal Rothia nasimurium.</title>
        <authorList>
            <person name="Gaiser R.A."/>
            <person name="Van Baarlen P."/>
            <person name="Wells J.M."/>
        </authorList>
    </citation>
    <scope>NUCLEOTIDE SEQUENCE [LARGE SCALE GENOMIC DNA]</scope>
    <source>
        <strain evidence="6 7">PT-32</strain>
    </source>
</reference>
<dbReference type="AlphaFoldDB" id="A0A1Y1RNX3"/>
<dbReference type="InterPro" id="IPR009057">
    <property type="entry name" value="Homeodomain-like_sf"/>
</dbReference>
<dbReference type="GO" id="GO:0000976">
    <property type="term" value="F:transcription cis-regulatory region binding"/>
    <property type="evidence" value="ECO:0007669"/>
    <property type="project" value="TreeGrafter"/>
</dbReference>
<keyword evidence="3" id="KW-0804">Transcription</keyword>
<dbReference type="Gene3D" id="1.10.10.60">
    <property type="entry name" value="Homeodomain-like"/>
    <property type="match status" value="1"/>
</dbReference>
<dbReference type="InterPro" id="IPR001647">
    <property type="entry name" value="HTH_TetR"/>
</dbReference>
<dbReference type="PANTHER" id="PTHR30055">
    <property type="entry name" value="HTH-TYPE TRANSCRIPTIONAL REGULATOR RUTR"/>
    <property type="match status" value="1"/>
</dbReference>
<dbReference type="Proteomes" id="UP000192359">
    <property type="component" value="Unassembled WGS sequence"/>
</dbReference>
<dbReference type="SUPFAM" id="SSF46689">
    <property type="entry name" value="Homeodomain-like"/>
    <property type="match status" value="1"/>
</dbReference>
<evidence type="ECO:0000313" key="6">
    <source>
        <dbReference type="EMBL" id="ORC16544.1"/>
    </source>
</evidence>
<organism evidence="6 7">
    <name type="scientific">Rothia nasimurium</name>
    <dbReference type="NCBI Taxonomy" id="85336"/>
    <lineage>
        <taxon>Bacteria</taxon>
        <taxon>Bacillati</taxon>
        <taxon>Actinomycetota</taxon>
        <taxon>Actinomycetes</taxon>
        <taxon>Micrococcales</taxon>
        <taxon>Micrococcaceae</taxon>
        <taxon>Rothia</taxon>
    </lineage>
</organism>
<evidence type="ECO:0000256" key="4">
    <source>
        <dbReference type="PROSITE-ProRule" id="PRU00335"/>
    </source>
</evidence>
<accession>A0A1Y1RNX3</accession>
<comment type="caution">
    <text evidence="6">The sequence shown here is derived from an EMBL/GenBank/DDBJ whole genome shotgun (WGS) entry which is preliminary data.</text>
</comment>
<feature type="DNA-binding region" description="H-T-H motif" evidence="4">
    <location>
        <begin position="52"/>
        <end position="71"/>
    </location>
</feature>